<evidence type="ECO:0000256" key="1">
    <source>
        <dbReference type="SAM" id="MobiDB-lite"/>
    </source>
</evidence>
<reference evidence="4" key="1">
    <citation type="submission" date="2016-10" db="EMBL/GenBank/DDBJ databases">
        <authorList>
            <person name="Varghese N."/>
            <person name="Submissions S."/>
        </authorList>
    </citation>
    <scope>NUCLEOTIDE SEQUENCE [LARGE SCALE GENOMIC DNA]</scope>
    <source>
        <strain evidence="4">DSM 44654</strain>
    </source>
</reference>
<protein>
    <submittedName>
        <fullName evidence="3">Helix-turn-helix domain-containing protein</fullName>
    </submittedName>
</protein>
<accession>A0A1H5R7T1</accession>
<dbReference type="RefSeq" id="WP_086684551.1">
    <property type="nucleotide sequence ID" value="NZ_FNUJ01000007.1"/>
</dbReference>
<sequence>MTNPQCRCPDQRHTPPNAAPENVLAKLPQRIHAARTRKNMTMRDLAAEIGVSVSTIHRIESRRAQSPLPKWFPAMMQWLTDAETGQ</sequence>
<dbReference type="AlphaFoldDB" id="A0A1H5R7T1"/>
<dbReference type="Proteomes" id="UP000198878">
    <property type="component" value="Unassembled WGS sequence"/>
</dbReference>
<dbReference type="EMBL" id="FNUJ01000007">
    <property type="protein sequence ID" value="SEF34369.1"/>
    <property type="molecule type" value="Genomic_DNA"/>
</dbReference>
<feature type="region of interest" description="Disordered" evidence="1">
    <location>
        <begin position="1"/>
        <end position="20"/>
    </location>
</feature>
<dbReference type="Gene3D" id="1.10.260.40">
    <property type="entry name" value="lambda repressor-like DNA-binding domains"/>
    <property type="match status" value="1"/>
</dbReference>
<evidence type="ECO:0000259" key="2">
    <source>
        <dbReference type="PROSITE" id="PS50943"/>
    </source>
</evidence>
<dbReference type="SMART" id="SM00530">
    <property type="entry name" value="HTH_XRE"/>
    <property type="match status" value="1"/>
</dbReference>
<organism evidence="3 4">
    <name type="scientific">Amycolatopsis pretoriensis</name>
    <dbReference type="NCBI Taxonomy" id="218821"/>
    <lineage>
        <taxon>Bacteria</taxon>
        <taxon>Bacillati</taxon>
        <taxon>Actinomycetota</taxon>
        <taxon>Actinomycetes</taxon>
        <taxon>Pseudonocardiales</taxon>
        <taxon>Pseudonocardiaceae</taxon>
        <taxon>Amycolatopsis</taxon>
    </lineage>
</organism>
<gene>
    <name evidence="3" type="ORF">SAMN05421837_107341</name>
</gene>
<evidence type="ECO:0000313" key="4">
    <source>
        <dbReference type="Proteomes" id="UP000198878"/>
    </source>
</evidence>
<dbReference type="Pfam" id="PF01381">
    <property type="entry name" value="HTH_3"/>
    <property type="match status" value="1"/>
</dbReference>
<dbReference type="SUPFAM" id="SSF47413">
    <property type="entry name" value="lambda repressor-like DNA-binding domains"/>
    <property type="match status" value="1"/>
</dbReference>
<dbReference type="PROSITE" id="PS50943">
    <property type="entry name" value="HTH_CROC1"/>
    <property type="match status" value="1"/>
</dbReference>
<name>A0A1H5R7T1_9PSEU</name>
<proteinExistence type="predicted"/>
<dbReference type="InterPro" id="IPR001387">
    <property type="entry name" value="Cro/C1-type_HTH"/>
</dbReference>
<feature type="domain" description="HTH cro/C1-type" evidence="2">
    <location>
        <begin position="31"/>
        <end position="67"/>
    </location>
</feature>
<dbReference type="GO" id="GO:0003677">
    <property type="term" value="F:DNA binding"/>
    <property type="evidence" value="ECO:0007669"/>
    <property type="project" value="InterPro"/>
</dbReference>
<evidence type="ECO:0000313" key="3">
    <source>
        <dbReference type="EMBL" id="SEF34369.1"/>
    </source>
</evidence>
<dbReference type="InterPro" id="IPR010982">
    <property type="entry name" value="Lambda_DNA-bd_dom_sf"/>
</dbReference>
<dbReference type="STRING" id="218821.SAMN05421837_107341"/>
<dbReference type="CDD" id="cd00093">
    <property type="entry name" value="HTH_XRE"/>
    <property type="match status" value="1"/>
</dbReference>
<keyword evidence="4" id="KW-1185">Reference proteome</keyword>